<gene>
    <name evidence="2" type="ORF">PR048_026109</name>
</gene>
<name>A0ABQ9GKF5_9NEOP</name>
<feature type="region of interest" description="Disordered" evidence="1">
    <location>
        <begin position="1"/>
        <end position="38"/>
    </location>
</feature>
<evidence type="ECO:0000256" key="1">
    <source>
        <dbReference type="SAM" id="MobiDB-lite"/>
    </source>
</evidence>
<keyword evidence="3" id="KW-1185">Reference proteome</keyword>
<organism evidence="2 3">
    <name type="scientific">Dryococelus australis</name>
    <dbReference type="NCBI Taxonomy" id="614101"/>
    <lineage>
        <taxon>Eukaryota</taxon>
        <taxon>Metazoa</taxon>
        <taxon>Ecdysozoa</taxon>
        <taxon>Arthropoda</taxon>
        <taxon>Hexapoda</taxon>
        <taxon>Insecta</taxon>
        <taxon>Pterygota</taxon>
        <taxon>Neoptera</taxon>
        <taxon>Polyneoptera</taxon>
        <taxon>Phasmatodea</taxon>
        <taxon>Verophasmatodea</taxon>
        <taxon>Anareolatae</taxon>
        <taxon>Phasmatidae</taxon>
        <taxon>Eurycanthinae</taxon>
        <taxon>Dryococelus</taxon>
    </lineage>
</organism>
<feature type="region of interest" description="Disordered" evidence="1">
    <location>
        <begin position="181"/>
        <end position="233"/>
    </location>
</feature>
<dbReference type="Proteomes" id="UP001159363">
    <property type="component" value="Chromosome 10"/>
</dbReference>
<reference evidence="2 3" key="1">
    <citation type="submission" date="2023-02" db="EMBL/GenBank/DDBJ databases">
        <title>LHISI_Scaffold_Assembly.</title>
        <authorList>
            <person name="Stuart O.P."/>
            <person name="Cleave R."/>
            <person name="Magrath M.J.L."/>
            <person name="Mikheyev A.S."/>
        </authorList>
    </citation>
    <scope>NUCLEOTIDE SEQUENCE [LARGE SCALE GENOMIC DNA]</scope>
    <source>
        <strain evidence="2">Daus_M_001</strain>
        <tissue evidence="2">Leg muscle</tissue>
    </source>
</reference>
<accession>A0ABQ9GKF5</accession>
<comment type="caution">
    <text evidence="2">The sequence shown here is derived from an EMBL/GenBank/DDBJ whole genome shotgun (WGS) entry which is preliminary data.</text>
</comment>
<evidence type="ECO:0000313" key="2">
    <source>
        <dbReference type="EMBL" id="KAJ8872503.1"/>
    </source>
</evidence>
<evidence type="ECO:0000313" key="3">
    <source>
        <dbReference type="Proteomes" id="UP001159363"/>
    </source>
</evidence>
<proteinExistence type="predicted"/>
<sequence>MAAKDGRKTTSKVDNKSTKGKGRSACANKRLRTTPDNKAPSISFASNVTIELVEDDWFCSVCEENVEENMQRNPDEVIDFNTSIGGPFEEVDCSIDTIPITDGSGVTVDSPSEEVDGTADVICACLHSSDGAARLVHVEQAAFFCWDQPSRTPEDEASFWPRSVENKRLWKTKGRIRLLREMSGTGMKGRGKTGDPRDNPPTSGIVRHDSHVQKNSSATPPGIDPGSHSIAASDDRARPLCDLPWLLVGRGKRPRPGSCWPISARYFDLADWRCTDDIGLLHPPRVYIPCSGATVAERLARSPPTKVNRAQSPAGSPAFGKWESCRTIPFAGRVFSGISRFPLYIHFTHPHRLSRPRCLEPQ</sequence>
<feature type="compositionally biased region" description="Basic and acidic residues" evidence="1">
    <location>
        <begin position="1"/>
        <end position="17"/>
    </location>
</feature>
<dbReference type="EMBL" id="JARBHB010000011">
    <property type="protein sequence ID" value="KAJ8872503.1"/>
    <property type="molecule type" value="Genomic_DNA"/>
</dbReference>
<protein>
    <submittedName>
        <fullName evidence="2">Uncharacterized protein</fullName>
    </submittedName>
</protein>